<comment type="caution">
    <text evidence="1">The sequence shown here is derived from an EMBL/GenBank/DDBJ whole genome shotgun (WGS) entry which is preliminary data.</text>
</comment>
<dbReference type="PANTHER" id="PTHR35602">
    <property type="entry name" value="ESTERASE YQIA-RELATED"/>
    <property type="match status" value="1"/>
</dbReference>
<proteinExistence type="predicted"/>
<gene>
    <name evidence="1" type="ORF">BFW38_01715</name>
</gene>
<dbReference type="Pfam" id="PF05728">
    <property type="entry name" value="UPF0227"/>
    <property type="match status" value="1"/>
</dbReference>
<organism evidence="1 2">
    <name type="scientific">Terasakiispira papahanaumokuakeensis</name>
    <dbReference type="NCBI Taxonomy" id="197479"/>
    <lineage>
        <taxon>Bacteria</taxon>
        <taxon>Pseudomonadati</taxon>
        <taxon>Pseudomonadota</taxon>
        <taxon>Gammaproteobacteria</taxon>
        <taxon>Oceanospirillales</taxon>
        <taxon>Terasakiispira</taxon>
    </lineage>
</organism>
<dbReference type="SUPFAM" id="SSF53474">
    <property type="entry name" value="alpha/beta-Hydrolases"/>
    <property type="match status" value="1"/>
</dbReference>
<dbReference type="OrthoDB" id="9814831at2"/>
<reference evidence="1 2" key="1">
    <citation type="submission" date="2016-08" db="EMBL/GenBank/DDBJ databases">
        <authorList>
            <person name="Seilhamer J.J."/>
        </authorList>
    </citation>
    <scope>NUCLEOTIDE SEQUENCE [LARGE SCALE GENOMIC DNA]</scope>
    <source>
        <strain evidence="1 2">PH27A</strain>
    </source>
</reference>
<dbReference type="EMBL" id="MDTQ01000001">
    <property type="protein sequence ID" value="ODC02450.1"/>
    <property type="molecule type" value="Genomic_DNA"/>
</dbReference>
<evidence type="ECO:0000313" key="1">
    <source>
        <dbReference type="EMBL" id="ODC02450.1"/>
    </source>
</evidence>
<dbReference type="InterPro" id="IPR029058">
    <property type="entry name" value="AB_hydrolase_fold"/>
</dbReference>
<evidence type="ECO:0008006" key="3">
    <source>
        <dbReference type="Google" id="ProtNLM"/>
    </source>
</evidence>
<accession>A0A1E2V613</accession>
<evidence type="ECO:0000313" key="2">
    <source>
        <dbReference type="Proteomes" id="UP000094291"/>
    </source>
</evidence>
<sequence length="209" mass="22605">MIKRLIYLHGFASSPQSTKAVALGQWLQQHTTGLDYQVPALSIDPAEAFAQAETLIAEAPGETALVGSSLGGFYALHLCIQHSVPAALVNPAMHPDRLLPTKLGKQYNWHTGEPFIVTEAHLAALKRIKHHDIPSGLPLSLFLQTGDMTLDYREALQALPGIPSWIEGGGDHGFKHFKRCLPALAGQLGLIHSTKARQYEPVSVQGNAP</sequence>
<dbReference type="AlphaFoldDB" id="A0A1E2V613"/>
<dbReference type="InterPro" id="IPR008886">
    <property type="entry name" value="UPF0227/Esterase_YqiA"/>
</dbReference>
<protein>
    <recommendedName>
        <fullName evidence="3">Esterase</fullName>
    </recommendedName>
</protein>
<name>A0A1E2V613_9GAMM</name>
<dbReference type="PANTHER" id="PTHR35602:SF3">
    <property type="entry name" value="ESTERASE YQIA"/>
    <property type="match status" value="1"/>
</dbReference>
<dbReference type="Gene3D" id="3.40.50.1820">
    <property type="entry name" value="alpha/beta hydrolase"/>
    <property type="match status" value="1"/>
</dbReference>
<dbReference type="Proteomes" id="UP000094291">
    <property type="component" value="Unassembled WGS sequence"/>
</dbReference>
<dbReference type="STRING" id="197479.BFW38_01715"/>
<dbReference type="RefSeq" id="WP_068996835.1">
    <property type="nucleotide sequence ID" value="NZ_MDTQ01000001.1"/>
</dbReference>
<keyword evidence="2" id="KW-1185">Reference proteome</keyword>